<evidence type="ECO:0000313" key="3">
    <source>
        <dbReference type="EMBL" id="KAL3816746.1"/>
    </source>
</evidence>
<sequence>MKLSIALVASLAGVGAFVPPRAASLVRPIISTTSLNQFGTLGFDTNNLYSREEVETMRTQNEIIGYLSETQRPNTALRPDLGTTVLISGFDPTDSSSIEILDFLNSEDSPHFPFTKIIAHVEDVAVARKRLIGRNARYTGLLDKLTFSECASSSSPIPTADQLAGVSSWVAHVGSGDVARVAEIADAAEGAESVKNVAILVSGATGLGGDALRDVEGMLKGKATTFAYTLLVVPEWNDEPEALCAFGIVNVDDVEGSPFGVGESFSREESLRIITECLAIDKAAGKCVVASAAKDTNSLEYMLIHGMREIGFKRIEEIEYMVTVGAKGYNDMIAAEKTETAWEKVPDETEEEKAAKARTKEEQILLNRQKRKEAEKQEELKAMATEWAKREYLRKHLKRHIPIKEEEFIEVIWDRAMFEADLKYRTMQGQAVSESEERKKFKENQERKKAEAYKMEQERWKQMQIDELEPKEAKGIRLGR</sequence>
<dbReference type="EMBL" id="JALLPB020000134">
    <property type="protein sequence ID" value="KAL3816746.1"/>
    <property type="molecule type" value="Genomic_DNA"/>
</dbReference>
<evidence type="ECO:0000256" key="2">
    <source>
        <dbReference type="SAM" id="SignalP"/>
    </source>
</evidence>
<name>A0ABD3RX43_9STRA</name>
<keyword evidence="4" id="KW-1185">Reference proteome</keyword>
<feature type="compositionally biased region" description="Basic and acidic residues" evidence="1">
    <location>
        <begin position="435"/>
        <end position="454"/>
    </location>
</feature>
<dbReference type="AlphaFoldDB" id="A0ABD3RX43"/>
<accession>A0ABD3RX43</accession>
<feature type="region of interest" description="Disordered" evidence="1">
    <location>
        <begin position="434"/>
        <end position="454"/>
    </location>
</feature>
<proteinExistence type="predicted"/>
<evidence type="ECO:0000256" key="1">
    <source>
        <dbReference type="SAM" id="MobiDB-lite"/>
    </source>
</evidence>
<protein>
    <submittedName>
        <fullName evidence="3">Uncharacterized protein</fullName>
    </submittedName>
</protein>
<reference evidence="3 4" key="1">
    <citation type="submission" date="2024-10" db="EMBL/GenBank/DDBJ databases">
        <title>Updated reference genomes for cyclostephanoid diatoms.</title>
        <authorList>
            <person name="Roberts W.R."/>
            <person name="Alverson A.J."/>
        </authorList>
    </citation>
    <scope>NUCLEOTIDE SEQUENCE [LARGE SCALE GENOMIC DNA]</scope>
    <source>
        <strain evidence="3 4">AJA228-03</strain>
    </source>
</reference>
<comment type="caution">
    <text evidence="3">The sequence shown here is derived from an EMBL/GenBank/DDBJ whole genome shotgun (WGS) entry which is preliminary data.</text>
</comment>
<dbReference type="Proteomes" id="UP001530377">
    <property type="component" value="Unassembled WGS sequence"/>
</dbReference>
<gene>
    <name evidence="3" type="ORF">ACHAXA_004898</name>
</gene>
<organism evidence="3 4">
    <name type="scientific">Cyclostephanos tholiformis</name>
    <dbReference type="NCBI Taxonomy" id="382380"/>
    <lineage>
        <taxon>Eukaryota</taxon>
        <taxon>Sar</taxon>
        <taxon>Stramenopiles</taxon>
        <taxon>Ochrophyta</taxon>
        <taxon>Bacillariophyta</taxon>
        <taxon>Coscinodiscophyceae</taxon>
        <taxon>Thalassiosirophycidae</taxon>
        <taxon>Stephanodiscales</taxon>
        <taxon>Stephanodiscaceae</taxon>
        <taxon>Cyclostephanos</taxon>
    </lineage>
</organism>
<evidence type="ECO:0000313" key="4">
    <source>
        <dbReference type="Proteomes" id="UP001530377"/>
    </source>
</evidence>
<keyword evidence="2" id="KW-0732">Signal</keyword>
<feature type="signal peptide" evidence="2">
    <location>
        <begin position="1"/>
        <end position="16"/>
    </location>
</feature>
<feature type="chain" id="PRO_5044775669" evidence="2">
    <location>
        <begin position="17"/>
        <end position="480"/>
    </location>
</feature>